<name>A0ABD2YGV6_9GENT</name>
<protein>
    <submittedName>
        <fullName evidence="1">Uncharacterized protein</fullName>
    </submittedName>
</protein>
<dbReference type="Proteomes" id="UP001630127">
    <property type="component" value="Unassembled WGS sequence"/>
</dbReference>
<reference evidence="1 2" key="1">
    <citation type="submission" date="2024-11" db="EMBL/GenBank/DDBJ databases">
        <title>A near-complete genome assembly of Cinchona calisaya.</title>
        <authorList>
            <person name="Lian D.C."/>
            <person name="Zhao X.W."/>
            <person name="Wei L."/>
        </authorList>
    </citation>
    <scope>NUCLEOTIDE SEQUENCE [LARGE SCALE GENOMIC DNA]</scope>
    <source>
        <tissue evidence="1">Nenye</tissue>
    </source>
</reference>
<dbReference type="PIRSF" id="PIRSF031279">
    <property type="entry name" value="UCP031279"/>
    <property type="match status" value="1"/>
</dbReference>
<accession>A0ABD2YGV6</accession>
<dbReference type="PANTHER" id="PTHR33526:SF13">
    <property type="entry name" value="TYROSINE-PROTEIN PHOSPHATASE 3-LIKE"/>
    <property type="match status" value="1"/>
</dbReference>
<organism evidence="1 2">
    <name type="scientific">Cinchona calisaya</name>
    <dbReference type="NCBI Taxonomy" id="153742"/>
    <lineage>
        <taxon>Eukaryota</taxon>
        <taxon>Viridiplantae</taxon>
        <taxon>Streptophyta</taxon>
        <taxon>Embryophyta</taxon>
        <taxon>Tracheophyta</taxon>
        <taxon>Spermatophyta</taxon>
        <taxon>Magnoliopsida</taxon>
        <taxon>eudicotyledons</taxon>
        <taxon>Gunneridae</taxon>
        <taxon>Pentapetalae</taxon>
        <taxon>asterids</taxon>
        <taxon>lamiids</taxon>
        <taxon>Gentianales</taxon>
        <taxon>Rubiaceae</taxon>
        <taxon>Cinchonoideae</taxon>
        <taxon>Cinchoneae</taxon>
        <taxon>Cinchona</taxon>
    </lineage>
</organism>
<dbReference type="InterPro" id="IPR016972">
    <property type="entry name" value="UCP031279"/>
</dbReference>
<keyword evidence="2" id="KW-1185">Reference proteome</keyword>
<dbReference type="EMBL" id="JBJUIK010000014">
    <property type="protein sequence ID" value="KAL3505105.1"/>
    <property type="molecule type" value="Genomic_DNA"/>
</dbReference>
<dbReference type="AlphaFoldDB" id="A0ABD2YGV6"/>
<sequence length="162" mass="17956">MKTTKASQQNRFLRIMTIPIRALGKARDFYVRSMSSCGTRIGYGGAGGMPSANYMGNLPRSFSVNSSISDDNDDFRELIKVASTRSLAGRLDLNNLYSLQQQTMPSSLKGMPPRSCSVGMGRIDEEKPYVLGEEKMNTMNQSEAIFPRSKSHAVNRRTSALF</sequence>
<proteinExistence type="predicted"/>
<evidence type="ECO:0000313" key="2">
    <source>
        <dbReference type="Proteomes" id="UP001630127"/>
    </source>
</evidence>
<evidence type="ECO:0000313" key="1">
    <source>
        <dbReference type="EMBL" id="KAL3505105.1"/>
    </source>
</evidence>
<comment type="caution">
    <text evidence="1">The sequence shown here is derived from an EMBL/GenBank/DDBJ whole genome shotgun (WGS) entry which is preliminary data.</text>
</comment>
<dbReference type="PANTHER" id="PTHR33526">
    <property type="entry name" value="OS07G0123800 PROTEIN"/>
    <property type="match status" value="1"/>
</dbReference>
<gene>
    <name evidence="1" type="ORF">ACH5RR_034946</name>
</gene>